<evidence type="ECO:0000313" key="2">
    <source>
        <dbReference type="EMBL" id="KZS12774.1"/>
    </source>
</evidence>
<dbReference type="AlphaFoldDB" id="A0A164VY19"/>
<reference evidence="2 3" key="1">
    <citation type="submission" date="2016-03" db="EMBL/GenBank/DDBJ databases">
        <title>EvidentialGene: Evidence-directed Construction of Genes on Genomes.</title>
        <authorList>
            <person name="Gilbert D.G."/>
            <person name="Choi J.-H."/>
            <person name="Mockaitis K."/>
            <person name="Colbourne J."/>
            <person name="Pfrender M."/>
        </authorList>
    </citation>
    <scope>NUCLEOTIDE SEQUENCE [LARGE SCALE GENOMIC DNA]</scope>
    <source>
        <strain evidence="2 3">Xinb3</strain>
        <tissue evidence="2">Complete organism</tissue>
    </source>
</reference>
<comment type="caution">
    <text evidence="2">The sequence shown here is derived from an EMBL/GenBank/DDBJ whole genome shotgun (WGS) entry which is preliminary data.</text>
</comment>
<proteinExistence type="predicted"/>
<protein>
    <submittedName>
        <fullName evidence="2">Uncharacterized protein</fullName>
    </submittedName>
</protein>
<name>A0A164VY19_9CRUS</name>
<organism evidence="2 3">
    <name type="scientific">Daphnia magna</name>
    <dbReference type="NCBI Taxonomy" id="35525"/>
    <lineage>
        <taxon>Eukaryota</taxon>
        <taxon>Metazoa</taxon>
        <taxon>Ecdysozoa</taxon>
        <taxon>Arthropoda</taxon>
        <taxon>Crustacea</taxon>
        <taxon>Branchiopoda</taxon>
        <taxon>Diplostraca</taxon>
        <taxon>Cladocera</taxon>
        <taxon>Anomopoda</taxon>
        <taxon>Daphniidae</taxon>
        <taxon>Daphnia</taxon>
    </lineage>
</organism>
<keyword evidence="1" id="KW-0732">Signal</keyword>
<evidence type="ECO:0000256" key="1">
    <source>
        <dbReference type="SAM" id="SignalP"/>
    </source>
</evidence>
<accession>A0A164VY19</accession>
<keyword evidence="3" id="KW-1185">Reference proteome</keyword>
<dbReference type="Proteomes" id="UP000076858">
    <property type="component" value="Unassembled WGS sequence"/>
</dbReference>
<feature type="chain" id="PRO_5007853978" evidence="1">
    <location>
        <begin position="20"/>
        <end position="135"/>
    </location>
</feature>
<dbReference type="OrthoDB" id="6377113at2759"/>
<dbReference type="EMBL" id="LRGB01001348">
    <property type="protein sequence ID" value="KZS12774.1"/>
    <property type="molecule type" value="Genomic_DNA"/>
</dbReference>
<sequence>MNSLALIACLLVTVGVAFANPAVRESRHAVPIGMMDGMVLMDDGTVDSQIQETAFNPIIINPNNLGAMAHIVSDQQTEEQRYGWGGGRPYGGGWGGGYGRPYGGGFGGGWGRPYGGGWGRPYGGGFGRPYYGGRW</sequence>
<evidence type="ECO:0000313" key="3">
    <source>
        <dbReference type="Proteomes" id="UP000076858"/>
    </source>
</evidence>
<feature type="signal peptide" evidence="1">
    <location>
        <begin position="1"/>
        <end position="19"/>
    </location>
</feature>
<gene>
    <name evidence="2" type="ORF">APZ42_022042</name>
</gene>